<dbReference type="PANTHER" id="PTHR12656:SF5">
    <property type="entry name" value="TRITHORAX GROUP PROTEIN OSA"/>
    <property type="match status" value="1"/>
</dbReference>
<sequence length="500" mass="54496">LLPHRIWGFPQPSPIPNGSYGSPGSAGPPGGKAKAKPGSRPASRDVVFPPSAGQGGPPPQMPPMQNPAVMGLRMDGPPASPASPAHGFSSPEMTQAQHAVAVAAQQQMQQASQQQIAAMQQQQHPGYPPGMYPPGYWPPQQPRYPMQPTGAPPAHYYHHPVQPQVPHSEMFAVDMRKRSEREYLNEAFCFSAFSGYSIPPNRPMMPTGGKMPQTTQMEMPRMPNGPSAADWQAKMNATKVPSQEPLMAQVAPAVSTSSGNVPAQSPGGASSAADESLDDSKSMRGGSPASWPHTPAQLSQGQRTPVPPGQPSTPGMIGSTKLKDSTSIVDKLVGPVSSQNPQHVMADRRAFFEKLVLFCERQGEPITQVPQVSKQTVDLHRLYIAVMKRGGFEQVTREKTWKHVCTEANSEMSESSAAGYQLRRHYQKYLLGLECFETGKNLSEMVAFAEKLKKRRRAADKDHQHQQQQQYPGPGSLFTCLPLLFRLITIECNHQLAREI</sequence>
<protein>
    <submittedName>
        <fullName evidence="4">ARID domain-containing protein</fullName>
    </submittedName>
</protein>
<dbReference type="GO" id="GO:0035060">
    <property type="term" value="C:brahma complex"/>
    <property type="evidence" value="ECO:0007669"/>
    <property type="project" value="InterPro"/>
</dbReference>
<name>A0A183TYG4_TOXCA</name>
<dbReference type="GO" id="GO:0031491">
    <property type="term" value="F:nucleosome binding"/>
    <property type="evidence" value="ECO:0007669"/>
    <property type="project" value="TreeGrafter"/>
</dbReference>
<organism evidence="3 4">
    <name type="scientific">Toxocara canis</name>
    <name type="common">Canine roundworm</name>
    <dbReference type="NCBI Taxonomy" id="6265"/>
    <lineage>
        <taxon>Eukaryota</taxon>
        <taxon>Metazoa</taxon>
        <taxon>Ecdysozoa</taxon>
        <taxon>Nematoda</taxon>
        <taxon>Chromadorea</taxon>
        <taxon>Rhabditida</taxon>
        <taxon>Spirurina</taxon>
        <taxon>Ascaridomorpha</taxon>
        <taxon>Ascaridoidea</taxon>
        <taxon>Toxocaridae</taxon>
        <taxon>Toxocara</taxon>
    </lineage>
</organism>
<dbReference type="SUPFAM" id="SSF46774">
    <property type="entry name" value="ARID-like"/>
    <property type="match status" value="1"/>
</dbReference>
<feature type="region of interest" description="Disordered" evidence="1">
    <location>
        <begin position="200"/>
        <end position="229"/>
    </location>
</feature>
<dbReference type="PROSITE" id="PS51011">
    <property type="entry name" value="ARID"/>
    <property type="match status" value="1"/>
</dbReference>
<dbReference type="InterPro" id="IPR021906">
    <property type="entry name" value="BAF250/Osa"/>
</dbReference>
<dbReference type="GO" id="GO:0016514">
    <property type="term" value="C:SWI/SNF complex"/>
    <property type="evidence" value="ECO:0007669"/>
    <property type="project" value="InterPro"/>
</dbReference>
<accession>A0A183TYG4</accession>
<dbReference type="PANTHER" id="PTHR12656">
    <property type="entry name" value="BRG-1 ASSOCIATED FACTOR 250 BAF250"/>
    <property type="match status" value="1"/>
</dbReference>
<dbReference type="GO" id="GO:0006338">
    <property type="term" value="P:chromatin remodeling"/>
    <property type="evidence" value="ECO:0007669"/>
    <property type="project" value="InterPro"/>
</dbReference>
<dbReference type="AlphaFoldDB" id="A0A183TYG4"/>
<dbReference type="Gene3D" id="1.10.150.60">
    <property type="entry name" value="ARID DNA-binding domain"/>
    <property type="match status" value="1"/>
</dbReference>
<dbReference type="GO" id="GO:0071565">
    <property type="term" value="C:nBAF complex"/>
    <property type="evidence" value="ECO:0007669"/>
    <property type="project" value="TreeGrafter"/>
</dbReference>
<dbReference type="InterPro" id="IPR001606">
    <property type="entry name" value="ARID_dom"/>
</dbReference>
<feature type="compositionally biased region" description="Low complexity" evidence="1">
    <location>
        <begin position="82"/>
        <end position="99"/>
    </location>
</feature>
<evidence type="ECO:0000313" key="4">
    <source>
        <dbReference type="WBParaSite" id="TCNE_0000128301-mRNA-1"/>
    </source>
</evidence>
<feature type="domain" description="ARID" evidence="2">
    <location>
        <begin position="345"/>
        <end position="438"/>
    </location>
</feature>
<dbReference type="WBParaSite" id="TCNE_0000128301-mRNA-1">
    <property type="protein sequence ID" value="TCNE_0000128301-mRNA-1"/>
    <property type="gene ID" value="TCNE_0000128301"/>
</dbReference>
<dbReference type="Proteomes" id="UP000050794">
    <property type="component" value="Unassembled WGS sequence"/>
</dbReference>
<evidence type="ECO:0000313" key="3">
    <source>
        <dbReference type="Proteomes" id="UP000050794"/>
    </source>
</evidence>
<dbReference type="GO" id="GO:0003677">
    <property type="term" value="F:DNA binding"/>
    <property type="evidence" value="ECO:0007669"/>
    <property type="project" value="InterPro"/>
</dbReference>
<dbReference type="GO" id="GO:0045893">
    <property type="term" value="P:positive regulation of DNA-templated transcription"/>
    <property type="evidence" value="ECO:0007669"/>
    <property type="project" value="TreeGrafter"/>
</dbReference>
<proteinExistence type="predicted"/>
<evidence type="ECO:0000259" key="2">
    <source>
        <dbReference type="PROSITE" id="PS51011"/>
    </source>
</evidence>
<keyword evidence="3" id="KW-1185">Reference proteome</keyword>
<feature type="compositionally biased region" description="Low complexity" evidence="1">
    <location>
        <begin position="262"/>
        <end position="274"/>
    </location>
</feature>
<reference evidence="4" key="1">
    <citation type="submission" date="2016-06" db="UniProtKB">
        <authorList>
            <consortium name="WormBaseParasite"/>
        </authorList>
    </citation>
    <scope>IDENTIFICATION</scope>
</reference>
<dbReference type="SMART" id="SM01014">
    <property type="entry name" value="ARID"/>
    <property type="match status" value="1"/>
</dbReference>
<feature type="region of interest" description="Disordered" evidence="1">
    <location>
        <begin position="252"/>
        <end position="321"/>
    </location>
</feature>
<dbReference type="Pfam" id="PF01388">
    <property type="entry name" value="ARID"/>
    <property type="match status" value="1"/>
</dbReference>
<feature type="region of interest" description="Disordered" evidence="1">
    <location>
        <begin position="1"/>
        <end position="99"/>
    </location>
</feature>
<dbReference type="GO" id="GO:0005654">
    <property type="term" value="C:nucleoplasm"/>
    <property type="evidence" value="ECO:0007669"/>
    <property type="project" value="TreeGrafter"/>
</dbReference>
<dbReference type="SMART" id="SM00501">
    <property type="entry name" value="BRIGHT"/>
    <property type="match status" value="1"/>
</dbReference>
<feature type="compositionally biased region" description="Pro residues" evidence="1">
    <location>
        <begin position="56"/>
        <end position="65"/>
    </location>
</feature>
<evidence type="ECO:0000256" key="1">
    <source>
        <dbReference type="SAM" id="MobiDB-lite"/>
    </source>
</evidence>
<dbReference type="InterPro" id="IPR036431">
    <property type="entry name" value="ARID_dom_sf"/>
</dbReference>
<dbReference type="GO" id="GO:0006357">
    <property type="term" value="P:regulation of transcription by RNA polymerase II"/>
    <property type="evidence" value="ECO:0007669"/>
    <property type="project" value="TreeGrafter"/>
</dbReference>